<evidence type="ECO:0000313" key="3">
    <source>
        <dbReference type="Proteomes" id="UP000324748"/>
    </source>
</evidence>
<dbReference type="Proteomes" id="UP000324748">
    <property type="component" value="Unassembled WGS sequence"/>
</dbReference>
<dbReference type="AlphaFoldDB" id="A0A5B0NHJ4"/>
<name>A0A5B0NHJ4_PUCGR</name>
<evidence type="ECO:0000313" key="4">
    <source>
        <dbReference type="Proteomes" id="UP000325313"/>
    </source>
</evidence>
<reference evidence="3 4" key="1">
    <citation type="submission" date="2019-05" db="EMBL/GenBank/DDBJ databases">
        <title>Emergence of the Ug99 lineage of the wheat stem rust pathogen through somatic hybridization.</title>
        <authorList>
            <person name="Li F."/>
            <person name="Upadhyaya N.M."/>
            <person name="Sperschneider J."/>
            <person name="Matny O."/>
            <person name="Nguyen-Phuc H."/>
            <person name="Mago R."/>
            <person name="Raley C."/>
            <person name="Miller M.E."/>
            <person name="Silverstein K.A.T."/>
            <person name="Henningsen E."/>
            <person name="Hirsch C.D."/>
            <person name="Visser B."/>
            <person name="Pretorius Z.A."/>
            <person name="Steffenson B.J."/>
            <person name="Schwessinger B."/>
            <person name="Dodds P.N."/>
            <person name="Figueroa M."/>
        </authorList>
    </citation>
    <scope>NUCLEOTIDE SEQUENCE [LARGE SCALE GENOMIC DNA]</scope>
    <source>
        <strain evidence="1">21-0</strain>
        <strain evidence="2 4">Ug99</strain>
    </source>
</reference>
<proteinExistence type="predicted"/>
<evidence type="ECO:0000313" key="1">
    <source>
        <dbReference type="EMBL" id="KAA1082722.1"/>
    </source>
</evidence>
<evidence type="ECO:0000313" key="2">
    <source>
        <dbReference type="EMBL" id="KAA1088076.1"/>
    </source>
</evidence>
<keyword evidence="3" id="KW-1185">Reference proteome</keyword>
<dbReference type="Proteomes" id="UP000325313">
    <property type="component" value="Unassembled WGS sequence"/>
</dbReference>
<dbReference type="EMBL" id="VSWC01000119">
    <property type="protein sequence ID" value="KAA1082722.1"/>
    <property type="molecule type" value="Genomic_DNA"/>
</dbReference>
<comment type="caution">
    <text evidence="2">The sequence shown here is derived from an EMBL/GenBank/DDBJ whole genome shotgun (WGS) entry which is preliminary data.</text>
</comment>
<dbReference type="OrthoDB" id="10457704at2759"/>
<organism evidence="2 4">
    <name type="scientific">Puccinia graminis f. sp. tritici</name>
    <dbReference type="NCBI Taxonomy" id="56615"/>
    <lineage>
        <taxon>Eukaryota</taxon>
        <taxon>Fungi</taxon>
        <taxon>Dikarya</taxon>
        <taxon>Basidiomycota</taxon>
        <taxon>Pucciniomycotina</taxon>
        <taxon>Pucciniomycetes</taxon>
        <taxon>Pucciniales</taxon>
        <taxon>Pucciniaceae</taxon>
        <taxon>Puccinia</taxon>
    </lineage>
</organism>
<dbReference type="EMBL" id="VDEP01000408">
    <property type="protein sequence ID" value="KAA1088076.1"/>
    <property type="molecule type" value="Genomic_DNA"/>
</dbReference>
<accession>A0A5B0NHJ4</accession>
<gene>
    <name evidence="1" type="ORF">PGT21_011709</name>
    <name evidence="2" type="ORF">PGTUg99_027524</name>
</gene>
<sequence>MLSNRASASDLLKICAQDGGGLEGFKKLVHHQLTAIILQDLVLMQFTNCWSFKTYIPELGLQASLITNHVEDWFTNWVNHDHHLHLNDSPTPSIASGLPSLQDHDPVGLRVPFYIAYINQEDHLILKLDPNCQIPADWPATFCLARIKYIIPADQTAILPELDNQHPTDQSELLS</sequence>
<protein>
    <submittedName>
        <fullName evidence="2">Uncharacterized protein</fullName>
    </submittedName>
</protein>